<dbReference type="InParanoid" id="A0A078B8F2"/>
<gene>
    <name evidence="1" type="primary">Contig17473.g18584</name>
    <name evidence="1" type="ORF">STYLEM_19829</name>
</gene>
<dbReference type="EMBL" id="CCKQ01018705">
    <property type="protein sequence ID" value="CDW90684.1"/>
    <property type="molecule type" value="Genomic_DNA"/>
</dbReference>
<dbReference type="AlphaFoldDB" id="A0A078B8F2"/>
<sequence length="330" mass="38753">MSRANSVQNQSGKQRLILQQRLKHMNQPKEITMDLAIEGSRNGKHLNFDSGMSNLQGEYMDRANTSCGLKRSSNNLKRPVYGASIKVFHDQEDMKWTQSKLYKKFFNSNKHMNQTFEANLNYDDPTLDPSKQFSHDSMFKRRQLQSKIFRILKLILDQSQIFVDRYNNNYDQSNVMQIKRKIESMSVDNPFTYVEMQNKKLAGETISKNIKPYEIVIADQTNNFRPHPLMMKRGSVVIPSTKSIRNQTNFNTLTQKNLQTTTDQNIKVNTLVQNTENLNQDERRLRIREQILKVIQKSPQKAKDMYQYINNYTRTQQKSHLNSQLLNESQ</sequence>
<proteinExistence type="predicted"/>
<evidence type="ECO:0000313" key="1">
    <source>
        <dbReference type="EMBL" id="CDW90684.1"/>
    </source>
</evidence>
<evidence type="ECO:0000313" key="2">
    <source>
        <dbReference type="Proteomes" id="UP000039865"/>
    </source>
</evidence>
<name>A0A078B8F2_STYLE</name>
<protein>
    <submittedName>
        <fullName evidence="1">Uncharacterized protein</fullName>
    </submittedName>
</protein>
<accession>A0A078B8F2</accession>
<dbReference type="Proteomes" id="UP000039865">
    <property type="component" value="Unassembled WGS sequence"/>
</dbReference>
<organism evidence="1 2">
    <name type="scientific">Stylonychia lemnae</name>
    <name type="common">Ciliate</name>
    <dbReference type="NCBI Taxonomy" id="5949"/>
    <lineage>
        <taxon>Eukaryota</taxon>
        <taxon>Sar</taxon>
        <taxon>Alveolata</taxon>
        <taxon>Ciliophora</taxon>
        <taxon>Intramacronucleata</taxon>
        <taxon>Spirotrichea</taxon>
        <taxon>Stichotrichia</taxon>
        <taxon>Sporadotrichida</taxon>
        <taxon>Oxytrichidae</taxon>
        <taxon>Stylonychinae</taxon>
        <taxon>Stylonychia</taxon>
    </lineage>
</organism>
<keyword evidence="2" id="KW-1185">Reference proteome</keyword>
<reference evidence="1 2" key="1">
    <citation type="submission" date="2014-06" db="EMBL/GenBank/DDBJ databases">
        <authorList>
            <person name="Swart Estienne"/>
        </authorList>
    </citation>
    <scope>NUCLEOTIDE SEQUENCE [LARGE SCALE GENOMIC DNA]</scope>
    <source>
        <strain evidence="1 2">130c</strain>
    </source>
</reference>